<keyword evidence="2" id="KW-1185">Reference proteome</keyword>
<evidence type="ECO:0000313" key="1">
    <source>
        <dbReference type="EMBL" id="KAK8087559.1"/>
    </source>
</evidence>
<proteinExistence type="predicted"/>
<dbReference type="GeneID" id="92039895"/>
<reference evidence="1 2" key="1">
    <citation type="submission" date="2023-01" db="EMBL/GenBank/DDBJ databases">
        <title>Analysis of 21 Apiospora genomes using comparative genomics revels a genus with tremendous synthesis potential of carbohydrate active enzymes and secondary metabolites.</title>
        <authorList>
            <person name="Sorensen T."/>
        </authorList>
    </citation>
    <scope>NUCLEOTIDE SEQUENCE [LARGE SCALE GENOMIC DNA]</scope>
    <source>
        <strain evidence="1 2">CBS 114990</strain>
    </source>
</reference>
<protein>
    <submittedName>
        <fullName evidence="1">Uncharacterized protein</fullName>
    </submittedName>
</protein>
<name>A0ABR1WWP8_9PEZI</name>
<dbReference type="RefSeq" id="XP_066670453.1">
    <property type="nucleotide sequence ID" value="XM_066806835.1"/>
</dbReference>
<organism evidence="1 2">
    <name type="scientific">Apiospora hydei</name>
    <dbReference type="NCBI Taxonomy" id="1337664"/>
    <lineage>
        <taxon>Eukaryota</taxon>
        <taxon>Fungi</taxon>
        <taxon>Dikarya</taxon>
        <taxon>Ascomycota</taxon>
        <taxon>Pezizomycotina</taxon>
        <taxon>Sordariomycetes</taxon>
        <taxon>Xylariomycetidae</taxon>
        <taxon>Amphisphaeriales</taxon>
        <taxon>Apiosporaceae</taxon>
        <taxon>Apiospora</taxon>
    </lineage>
</organism>
<accession>A0ABR1WWP8</accession>
<gene>
    <name evidence="1" type="ORF">PG997_002520</name>
</gene>
<dbReference type="EMBL" id="JAQQWN010000004">
    <property type="protein sequence ID" value="KAK8087559.1"/>
    <property type="molecule type" value="Genomic_DNA"/>
</dbReference>
<sequence>MEYESYTVTWYHHFPVPNGPGIIWGVLDFLDIDVYGTKHRYDPDAPTPYESAKPYFLNTSSADAPRVTFTATHIHVFCYPKQGSREILALEDATLVDFDYLELDRFEDTYHRLADQKAEDHFCSRLRHLGAKRWTSMERFRVVTAATEGYVDYDTAATVPDALRKVPPSRFERSWHSFCVAYGGKEVLFVEVPRRIPWLRHLPAWRTDVKVVEGQAEWEKAEDFL</sequence>
<dbReference type="Proteomes" id="UP001433268">
    <property type="component" value="Unassembled WGS sequence"/>
</dbReference>
<evidence type="ECO:0000313" key="2">
    <source>
        <dbReference type="Proteomes" id="UP001433268"/>
    </source>
</evidence>
<comment type="caution">
    <text evidence="1">The sequence shown here is derived from an EMBL/GenBank/DDBJ whole genome shotgun (WGS) entry which is preliminary data.</text>
</comment>